<comment type="caution">
    <text evidence="8">The sequence shown here is derived from an EMBL/GenBank/DDBJ whole genome shotgun (WGS) entry which is preliminary data.</text>
</comment>
<name>A0ABN8DRT2_9VIBR</name>
<dbReference type="InterPro" id="IPR051449">
    <property type="entry name" value="ABC-2_transporter_component"/>
</dbReference>
<feature type="transmembrane region" description="Helical" evidence="6">
    <location>
        <begin position="221"/>
        <end position="242"/>
    </location>
</feature>
<sequence length="377" mass="41763">MSWWQLIQAELRAFSQNKVVLLTVFGGVLFYSFLYPQPYLEQVPREQAITVVDLDGSSQSRALIRMANATSQLNVVRHDLSIAAAKDAFLNGDVQGILVIPQHFHRDLLLGRSPTLAYAADASYFLVYGTVIEGMLASSGTLGAQVKVGRLMVSGVPKVQAAEQYTPIRLNGKPTFNPAMGYIEYVVPAVFVMILQQTLIMGVGLVGAGQRGQGYWQKTPFWRVALLRVVLFVAIYYVLSAFYFGFTFEAYGIRRLADPAELLLLLLPFLLICCLIGLLLGALMPRRELVTVVVLLSSMPLIFSIGFIWPLQAMPLWVQQFAQLFPCTPGVQGMLELNQMGAPFHHLTAQLNMMALQLLGWGILATGALYWRAKQAD</sequence>
<dbReference type="Gene3D" id="3.40.1710.10">
    <property type="entry name" value="abc type-2 transporter like domain"/>
    <property type="match status" value="1"/>
</dbReference>
<comment type="subcellular location">
    <subcellularLocation>
        <location evidence="1">Cell membrane</location>
        <topology evidence="1">Multi-pass membrane protein</topology>
    </subcellularLocation>
</comment>
<proteinExistence type="predicted"/>
<evidence type="ECO:0000256" key="5">
    <source>
        <dbReference type="ARBA" id="ARBA00023136"/>
    </source>
</evidence>
<dbReference type="RefSeq" id="WP_237465587.1">
    <property type="nucleotide sequence ID" value="NZ_CAKLDI010000001.1"/>
</dbReference>
<dbReference type="PANTHER" id="PTHR30294:SF46">
    <property type="entry name" value="ABC TRANSPORTER PERMEASE"/>
    <property type="match status" value="1"/>
</dbReference>
<keyword evidence="2" id="KW-1003">Cell membrane</keyword>
<keyword evidence="3 6" id="KW-0812">Transmembrane</keyword>
<feature type="transmembrane region" description="Helical" evidence="6">
    <location>
        <begin position="289"/>
        <end position="309"/>
    </location>
</feature>
<protein>
    <recommendedName>
        <fullName evidence="7">ABC-2 type transporter transmembrane domain-containing protein</fullName>
    </recommendedName>
</protein>
<evidence type="ECO:0000259" key="7">
    <source>
        <dbReference type="Pfam" id="PF12698"/>
    </source>
</evidence>
<reference evidence="8" key="1">
    <citation type="submission" date="2021-11" db="EMBL/GenBank/DDBJ databases">
        <authorList>
            <person name="Rodrigo-Torres L."/>
            <person name="Arahal R. D."/>
            <person name="Lucena T."/>
        </authorList>
    </citation>
    <scope>NUCLEOTIDE SEQUENCE</scope>
    <source>
        <strain evidence="8">CECT 7929</strain>
    </source>
</reference>
<dbReference type="Pfam" id="PF12698">
    <property type="entry name" value="ABC2_membrane_3"/>
    <property type="match status" value="1"/>
</dbReference>
<feature type="transmembrane region" description="Helical" evidence="6">
    <location>
        <begin position="185"/>
        <end position="209"/>
    </location>
</feature>
<dbReference type="PANTHER" id="PTHR30294">
    <property type="entry name" value="MEMBRANE COMPONENT OF ABC TRANSPORTER YHHJ-RELATED"/>
    <property type="match status" value="1"/>
</dbReference>
<evidence type="ECO:0000256" key="4">
    <source>
        <dbReference type="ARBA" id="ARBA00022989"/>
    </source>
</evidence>
<gene>
    <name evidence="8" type="ORF">VST7929_01122</name>
</gene>
<evidence type="ECO:0000313" key="9">
    <source>
        <dbReference type="Proteomes" id="UP000838672"/>
    </source>
</evidence>
<dbReference type="EMBL" id="CAKLDI010000001">
    <property type="protein sequence ID" value="CAH0533258.1"/>
    <property type="molecule type" value="Genomic_DNA"/>
</dbReference>
<evidence type="ECO:0000256" key="2">
    <source>
        <dbReference type="ARBA" id="ARBA00022475"/>
    </source>
</evidence>
<organism evidence="8 9">
    <name type="scientific">Vibrio stylophorae</name>
    <dbReference type="NCBI Taxonomy" id="659351"/>
    <lineage>
        <taxon>Bacteria</taxon>
        <taxon>Pseudomonadati</taxon>
        <taxon>Pseudomonadota</taxon>
        <taxon>Gammaproteobacteria</taxon>
        <taxon>Vibrionales</taxon>
        <taxon>Vibrionaceae</taxon>
        <taxon>Vibrio</taxon>
    </lineage>
</organism>
<evidence type="ECO:0000256" key="3">
    <source>
        <dbReference type="ARBA" id="ARBA00022692"/>
    </source>
</evidence>
<keyword evidence="9" id="KW-1185">Reference proteome</keyword>
<dbReference type="Proteomes" id="UP000838672">
    <property type="component" value="Unassembled WGS sequence"/>
</dbReference>
<dbReference type="InterPro" id="IPR013525">
    <property type="entry name" value="ABC2_TM"/>
</dbReference>
<evidence type="ECO:0000256" key="1">
    <source>
        <dbReference type="ARBA" id="ARBA00004651"/>
    </source>
</evidence>
<evidence type="ECO:0000313" key="8">
    <source>
        <dbReference type="EMBL" id="CAH0533258.1"/>
    </source>
</evidence>
<keyword evidence="4 6" id="KW-1133">Transmembrane helix</keyword>
<evidence type="ECO:0000256" key="6">
    <source>
        <dbReference type="SAM" id="Phobius"/>
    </source>
</evidence>
<accession>A0ABN8DRT2</accession>
<feature type="domain" description="ABC-2 type transporter transmembrane" evidence="7">
    <location>
        <begin position="20"/>
        <end position="365"/>
    </location>
</feature>
<feature type="transmembrane region" description="Helical" evidence="6">
    <location>
        <begin position="262"/>
        <end position="282"/>
    </location>
</feature>
<feature type="transmembrane region" description="Helical" evidence="6">
    <location>
        <begin position="19"/>
        <end position="35"/>
    </location>
</feature>
<feature type="transmembrane region" description="Helical" evidence="6">
    <location>
        <begin position="353"/>
        <end position="371"/>
    </location>
</feature>
<keyword evidence="5 6" id="KW-0472">Membrane</keyword>